<dbReference type="AlphaFoldDB" id="A0A1T5NP98"/>
<reference evidence="3" key="1">
    <citation type="submission" date="2017-02" db="EMBL/GenBank/DDBJ databases">
        <authorList>
            <person name="Varghese N."/>
            <person name="Submissions S."/>
        </authorList>
    </citation>
    <scope>NUCLEOTIDE SEQUENCE [LARGE SCALE GENOMIC DNA]</scope>
    <source>
        <strain evidence="3">DSM 18108</strain>
    </source>
</reference>
<dbReference type="RefSeq" id="WP_159454286.1">
    <property type="nucleotide sequence ID" value="NZ_FUZZ01000001.1"/>
</dbReference>
<dbReference type="Pfam" id="PF00583">
    <property type="entry name" value="Acetyltransf_1"/>
    <property type="match status" value="1"/>
</dbReference>
<evidence type="ECO:0000313" key="3">
    <source>
        <dbReference type="Proteomes" id="UP000190166"/>
    </source>
</evidence>
<dbReference type="CDD" id="cd04301">
    <property type="entry name" value="NAT_SF"/>
    <property type="match status" value="1"/>
</dbReference>
<gene>
    <name evidence="2" type="ORF">SAMN05660461_2498</name>
</gene>
<feature type="domain" description="N-acetyltransferase" evidence="1">
    <location>
        <begin position="110"/>
        <end position="238"/>
    </location>
</feature>
<keyword evidence="3" id="KW-1185">Reference proteome</keyword>
<dbReference type="SUPFAM" id="SSF55729">
    <property type="entry name" value="Acyl-CoA N-acyltransferases (Nat)"/>
    <property type="match status" value="1"/>
</dbReference>
<name>A0A1T5NP98_9BACT</name>
<dbReference type="GO" id="GO:0016747">
    <property type="term" value="F:acyltransferase activity, transferring groups other than amino-acyl groups"/>
    <property type="evidence" value="ECO:0007669"/>
    <property type="project" value="InterPro"/>
</dbReference>
<evidence type="ECO:0000313" key="2">
    <source>
        <dbReference type="EMBL" id="SKD02344.1"/>
    </source>
</evidence>
<protein>
    <submittedName>
        <fullName evidence="2">Acetyltransferase (GNAT) domain-containing protein</fullName>
    </submittedName>
</protein>
<organism evidence="2 3">
    <name type="scientific">Chitinophaga ginsengisegetis</name>
    <dbReference type="NCBI Taxonomy" id="393003"/>
    <lineage>
        <taxon>Bacteria</taxon>
        <taxon>Pseudomonadati</taxon>
        <taxon>Bacteroidota</taxon>
        <taxon>Chitinophagia</taxon>
        <taxon>Chitinophagales</taxon>
        <taxon>Chitinophagaceae</taxon>
        <taxon>Chitinophaga</taxon>
    </lineage>
</organism>
<proteinExistence type="predicted"/>
<accession>A0A1T5NP98</accession>
<dbReference type="InterPro" id="IPR016181">
    <property type="entry name" value="Acyl_CoA_acyltransferase"/>
</dbReference>
<dbReference type="STRING" id="393003.SAMN05660461_2498"/>
<dbReference type="Gene3D" id="3.40.630.30">
    <property type="match status" value="1"/>
</dbReference>
<keyword evidence="2" id="KW-0808">Transferase</keyword>
<evidence type="ECO:0000259" key="1">
    <source>
        <dbReference type="PROSITE" id="PS51186"/>
    </source>
</evidence>
<dbReference type="EMBL" id="FUZZ01000001">
    <property type="protein sequence ID" value="SKD02344.1"/>
    <property type="molecule type" value="Genomic_DNA"/>
</dbReference>
<dbReference type="PROSITE" id="PS51186">
    <property type="entry name" value="GNAT"/>
    <property type="match status" value="1"/>
</dbReference>
<dbReference type="Proteomes" id="UP000190166">
    <property type="component" value="Unassembled WGS sequence"/>
</dbReference>
<sequence>MDPIVKANINNLVDVWRTASTPFNACVEGPAFSWCSVPGFEWPNKLWFNGDITEEVMRTALDSIPSGKMVIPYWNTTGEEIIIAHGGVKGSEQAGMSLKLERPFHTENRLLFRVVNTPADAALWAGIYPQAFGYSIDQKILEATYSCLRYYLALLDGQPVGTAILHLQDGIAGIHGVGVVPAARRKGFANEIMAFVLNESIALNAGYATLQASQMGKGIYLDMGFGEQFTIRNYAVHK</sequence>
<dbReference type="InterPro" id="IPR000182">
    <property type="entry name" value="GNAT_dom"/>
</dbReference>